<dbReference type="eggNOG" id="ENOG502QZ85">
    <property type="taxonomic scope" value="Eukaryota"/>
</dbReference>
<keyword evidence="3" id="KW-1185">Reference proteome</keyword>
<organism evidence="2 3">
    <name type="scientific">Plasmodium cynomolgi (strain B)</name>
    <dbReference type="NCBI Taxonomy" id="1120755"/>
    <lineage>
        <taxon>Eukaryota</taxon>
        <taxon>Sar</taxon>
        <taxon>Alveolata</taxon>
        <taxon>Apicomplexa</taxon>
        <taxon>Aconoidasida</taxon>
        <taxon>Haemosporida</taxon>
        <taxon>Plasmodiidae</taxon>
        <taxon>Plasmodium</taxon>
        <taxon>Plasmodium (Plasmodium)</taxon>
    </lineage>
</organism>
<evidence type="ECO:0000256" key="1">
    <source>
        <dbReference type="SAM" id="MobiDB-lite"/>
    </source>
</evidence>
<name>K6UCC4_PLACD</name>
<feature type="compositionally biased region" description="Basic and acidic residues" evidence="1">
    <location>
        <begin position="364"/>
        <end position="385"/>
    </location>
</feature>
<protein>
    <submittedName>
        <fullName evidence="2">Uncharacterized protein</fullName>
    </submittedName>
</protein>
<feature type="non-terminal residue" evidence="2">
    <location>
        <position position="529"/>
    </location>
</feature>
<sequence length="529" mass="59441">MRMYQSYLLLRKEQNELLIQNRRKEERNRKLKYELESLRGNSYYSNLFFNNDSDNLFEDLASGISNIWKWMDMESKSAHMKSGHMKSGHMKSGHMKSGHMKSGQKDEAGPTALVDHSEGESRSRLVKRGCVKYGQVNNRFADQERSSTRVDKEPGTFTSMECPKDNIIDYLKGRLSNGGSILGRKAALSSSQKAVMGVHTNWIRPNVDPNKRIIKDEEKFLFHICNCKENKYVPLNVGSFFMVPPKRTLPDEDFSLASMQKCMEFILRRKERGSHSEMRVRHKKGSNVPCDGVPLENATPKVSTLSEQKGCAPRKDEAGVDGRDGKGPPPVGQSNSEEGKKKTHVIKEVELKRGVKTGGLEKGEGKQILKKGESGRKRFLKEDRNGSPSKGGTVQNCQLKGKKYNTHKMDMGPGSKFGRLMSRKGLTQRRDSLGKLNFKVVPKKEEQGGEIFSLVVKVKTARLVPHAKGHPRYVRLARVCRRFLPSRGSRCARNGLEDIPKGGKNRNGGNSKRSELPCSFVANPCADGK</sequence>
<dbReference type="KEGG" id="pcy:PCYB_021750"/>
<dbReference type="EMBL" id="DF157094">
    <property type="protein sequence ID" value="GAB64606.1"/>
    <property type="molecule type" value="Genomic_DNA"/>
</dbReference>
<feature type="region of interest" description="Disordered" evidence="1">
    <location>
        <begin position="364"/>
        <end position="395"/>
    </location>
</feature>
<dbReference type="AlphaFoldDB" id="K6UCC4"/>
<feature type="region of interest" description="Disordered" evidence="1">
    <location>
        <begin position="81"/>
        <end position="119"/>
    </location>
</feature>
<gene>
    <name evidence="2" type="ORF">PCYB_021750</name>
</gene>
<dbReference type="PhylomeDB" id="K6UCC4"/>
<feature type="compositionally biased region" description="Basic residues" evidence="1">
    <location>
        <begin position="81"/>
        <end position="99"/>
    </location>
</feature>
<feature type="region of interest" description="Disordered" evidence="1">
    <location>
        <begin position="491"/>
        <end position="518"/>
    </location>
</feature>
<reference evidence="2 3" key="1">
    <citation type="journal article" date="2012" name="Nat. Genet.">
        <title>Plasmodium cynomolgi genome sequences provide insight into Plasmodium vivax and the monkey malaria clade.</title>
        <authorList>
            <person name="Tachibana S."/>
            <person name="Sullivan S.A."/>
            <person name="Kawai S."/>
            <person name="Nakamura S."/>
            <person name="Kim H.R."/>
            <person name="Goto N."/>
            <person name="Arisue N."/>
            <person name="Palacpac N.M.Q."/>
            <person name="Honma H."/>
            <person name="Yagi M."/>
            <person name="Tougan T."/>
            <person name="Katakai Y."/>
            <person name="Kaneko O."/>
            <person name="Mita T."/>
            <person name="Kita K."/>
            <person name="Yasutomi Y."/>
            <person name="Sutton P.L."/>
            <person name="Shakhbatyan R."/>
            <person name="Horii T."/>
            <person name="Yasunaga T."/>
            <person name="Barnwell J.W."/>
            <person name="Escalante A.A."/>
            <person name="Carlton J.M."/>
            <person name="Tanabe K."/>
        </authorList>
    </citation>
    <scope>NUCLEOTIDE SEQUENCE [LARGE SCALE GENOMIC DNA]</scope>
    <source>
        <strain evidence="2 3">B</strain>
    </source>
</reference>
<feature type="compositionally biased region" description="Polar residues" evidence="1">
    <location>
        <begin position="386"/>
        <end position="395"/>
    </location>
</feature>
<dbReference type="VEuPathDB" id="PlasmoDB:PCYB_021750"/>
<accession>K6UCC4</accession>
<dbReference type="Proteomes" id="UP000006319">
    <property type="component" value="Chromosome 2"/>
</dbReference>
<feature type="region of interest" description="Disordered" evidence="1">
    <location>
        <begin position="273"/>
        <end position="343"/>
    </location>
</feature>
<dbReference type="RefSeq" id="XP_004220573.1">
    <property type="nucleotide sequence ID" value="XM_004220525.1"/>
</dbReference>
<feature type="compositionally biased region" description="Basic and acidic residues" evidence="1">
    <location>
        <begin position="313"/>
        <end position="326"/>
    </location>
</feature>
<proteinExistence type="predicted"/>
<evidence type="ECO:0000313" key="2">
    <source>
        <dbReference type="EMBL" id="GAB64606.1"/>
    </source>
</evidence>
<evidence type="ECO:0000313" key="3">
    <source>
        <dbReference type="Proteomes" id="UP000006319"/>
    </source>
</evidence>
<dbReference type="OrthoDB" id="372449at2759"/>
<dbReference type="GeneID" id="14691031"/>